<evidence type="ECO:0000256" key="9">
    <source>
        <dbReference type="SAM" id="Phobius"/>
    </source>
</evidence>
<dbReference type="Pfam" id="PF13442">
    <property type="entry name" value="Cytochrome_CBB3"/>
    <property type="match status" value="1"/>
</dbReference>
<accession>A0A2W0HP68</accession>
<feature type="binding site" description="axial binding residue" evidence="7">
    <location>
        <position position="70"/>
    </location>
    <ligand>
        <name>heme c</name>
        <dbReference type="ChEBI" id="CHEBI:61717"/>
    </ligand>
    <ligandPart>
        <name>Fe</name>
        <dbReference type="ChEBI" id="CHEBI:18248"/>
    </ligandPart>
</feature>
<dbReference type="Proteomes" id="UP000248066">
    <property type="component" value="Unassembled WGS sequence"/>
</dbReference>
<evidence type="ECO:0000256" key="8">
    <source>
        <dbReference type="SAM" id="MobiDB-lite"/>
    </source>
</evidence>
<keyword evidence="9" id="KW-0472">Membrane</keyword>
<dbReference type="SUPFAM" id="SSF46626">
    <property type="entry name" value="Cytochrome c"/>
    <property type="match status" value="1"/>
</dbReference>
<dbReference type="PANTHER" id="PTHR37823:SF4">
    <property type="entry name" value="MENAQUINOL-CYTOCHROME C REDUCTASE CYTOCHROME B_C SUBUNIT"/>
    <property type="match status" value="1"/>
</dbReference>
<name>A0A2W0HP68_9BACI</name>
<feature type="region of interest" description="Disordered" evidence="8">
    <location>
        <begin position="36"/>
        <end position="55"/>
    </location>
</feature>
<proteinExistence type="predicted"/>
<sequence>MKGKPLFPFAVTAALGILVMIVLSFIGNFQQAEIAQEAENGEEEDAGEEEFDDPIEWGEALYEQNCLSCHGGDLEGGSGPALDDGSYSEEDIIAAIEEGPGSMPSGLVSGEESEAVAEYILSVNE</sequence>
<comment type="caution">
    <text evidence="11">The sequence shown here is derived from an EMBL/GenBank/DDBJ whole genome shotgun (WGS) entry which is preliminary data.</text>
</comment>
<dbReference type="PANTHER" id="PTHR37823">
    <property type="entry name" value="CYTOCHROME C-553-LIKE"/>
    <property type="match status" value="1"/>
</dbReference>
<feature type="binding site" description="covalent" evidence="6">
    <location>
        <position position="66"/>
    </location>
    <ligand>
        <name>heme c</name>
        <dbReference type="ChEBI" id="CHEBI:61717"/>
    </ligand>
</feature>
<gene>
    <name evidence="11" type="ORF">CR205_08855</name>
</gene>
<evidence type="ECO:0000256" key="5">
    <source>
        <dbReference type="ARBA" id="ARBA00023004"/>
    </source>
</evidence>
<evidence type="ECO:0000256" key="1">
    <source>
        <dbReference type="ARBA" id="ARBA00022448"/>
    </source>
</evidence>
<dbReference type="InterPro" id="IPR009056">
    <property type="entry name" value="Cyt_c-like_dom"/>
</dbReference>
<keyword evidence="9" id="KW-1133">Transmembrane helix</keyword>
<dbReference type="OrthoDB" id="7933886at2"/>
<dbReference type="RefSeq" id="WP_110518733.1">
    <property type="nucleotide sequence ID" value="NZ_PDOF01000001.1"/>
</dbReference>
<protein>
    <submittedName>
        <fullName evidence="11">Cytochrome C551</fullName>
    </submittedName>
</protein>
<comment type="PTM">
    <text evidence="6">Binds 1 heme c group covalently per subunit.</text>
</comment>
<feature type="transmembrane region" description="Helical" evidence="9">
    <location>
        <begin position="6"/>
        <end position="26"/>
    </location>
</feature>
<evidence type="ECO:0000259" key="10">
    <source>
        <dbReference type="PROSITE" id="PS51007"/>
    </source>
</evidence>
<keyword evidence="3 7" id="KW-0479">Metal-binding</keyword>
<evidence type="ECO:0000256" key="3">
    <source>
        <dbReference type="ARBA" id="ARBA00022723"/>
    </source>
</evidence>
<keyword evidence="2 6" id="KW-0349">Heme</keyword>
<dbReference type="InterPro" id="IPR051811">
    <property type="entry name" value="Cytochrome_c550/c551-like"/>
</dbReference>
<dbReference type="Gene3D" id="1.10.760.10">
    <property type="entry name" value="Cytochrome c-like domain"/>
    <property type="match status" value="1"/>
</dbReference>
<organism evidence="11 12">
    <name type="scientific">Alteribacter lacisalsi</name>
    <dbReference type="NCBI Taxonomy" id="2045244"/>
    <lineage>
        <taxon>Bacteria</taxon>
        <taxon>Bacillati</taxon>
        <taxon>Bacillota</taxon>
        <taxon>Bacilli</taxon>
        <taxon>Bacillales</taxon>
        <taxon>Bacillaceae</taxon>
        <taxon>Alteribacter</taxon>
    </lineage>
</organism>
<dbReference type="GO" id="GO:0009055">
    <property type="term" value="F:electron transfer activity"/>
    <property type="evidence" value="ECO:0007669"/>
    <property type="project" value="InterPro"/>
</dbReference>
<evidence type="ECO:0000256" key="6">
    <source>
        <dbReference type="PIRSR" id="PIRSR000025-1"/>
    </source>
</evidence>
<feature type="binding site" description="covalent" evidence="6">
    <location>
        <position position="69"/>
    </location>
    <ligand>
        <name>heme c</name>
        <dbReference type="ChEBI" id="CHEBI:61717"/>
    </ligand>
</feature>
<evidence type="ECO:0000313" key="12">
    <source>
        <dbReference type="Proteomes" id="UP000248066"/>
    </source>
</evidence>
<dbReference type="PIRSF" id="PIRSF000025">
    <property type="entry name" value="Cytc_Bsub_c550"/>
    <property type="match status" value="1"/>
</dbReference>
<dbReference type="GO" id="GO:0005506">
    <property type="term" value="F:iron ion binding"/>
    <property type="evidence" value="ECO:0007669"/>
    <property type="project" value="InterPro"/>
</dbReference>
<keyword evidence="1" id="KW-0813">Transport</keyword>
<evidence type="ECO:0000256" key="2">
    <source>
        <dbReference type="ARBA" id="ARBA00022617"/>
    </source>
</evidence>
<evidence type="ECO:0000256" key="7">
    <source>
        <dbReference type="PIRSR" id="PIRSR000025-2"/>
    </source>
</evidence>
<evidence type="ECO:0000313" key="11">
    <source>
        <dbReference type="EMBL" id="PYZ98669.1"/>
    </source>
</evidence>
<feature type="compositionally biased region" description="Acidic residues" evidence="8">
    <location>
        <begin position="39"/>
        <end position="55"/>
    </location>
</feature>
<dbReference type="EMBL" id="PDOF01000001">
    <property type="protein sequence ID" value="PYZ98669.1"/>
    <property type="molecule type" value="Genomic_DNA"/>
</dbReference>
<reference evidence="11 12" key="1">
    <citation type="submission" date="2017-10" db="EMBL/GenBank/DDBJ databases">
        <title>Bacillus sp. nov., a halophilic bacterium isolated from a Yangshapao Lake.</title>
        <authorList>
            <person name="Wang H."/>
        </authorList>
    </citation>
    <scope>NUCLEOTIDE SEQUENCE [LARGE SCALE GENOMIC DNA]</scope>
    <source>
        <strain evidence="11 12">YSP-3</strain>
    </source>
</reference>
<keyword evidence="4" id="KW-0249">Electron transport</keyword>
<dbReference type="GO" id="GO:0016020">
    <property type="term" value="C:membrane"/>
    <property type="evidence" value="ECO:0007669"/>
    <property type="project" value="InterPro"/>
</dbReference>
<feature type="binding site" description="axial binding residue" evidence="7">
    <location>
        <position position="103"/>
    </location>
    <ligand>
        <name>heme c</name>
        <dbReference type="ChEBI" id="CHEBI:61717"/>
    </ligand>
    <ligandPart>
        <name>Fe</name>
        <dbReference type="ChEBI" id="CHEBI:18248"/>
    </ligandPart>
</feature>
<dbReference type="InterPro" id="IPR036909">
    <property type="entry name" value="Cyt_c-like_dom_sf"/>
</dbReference>
<keyword evidence="5 7" id="KW-0408">Iron</keyword>
<dbReference type="PROSITE" id="PS51007">
    <property type="entry name" value="CYTC"/>
    <property type="match status" value="1"/>
</dbReference>
<feature type="domain" description="Cytochrome c" evidence="10">
    <location>
        <begin position="53"/>
        <end position="124"/>
    </location>
</feature>
<keyword evidence="9" id="KW-0812">Transmembrane</keyword>
<keyword evidence="12" id="KW-1185">Reference proteome</keyword>
<dbReference type="GO" id="GO:0020037">
    <property type="term" value="F:heme binding"/>
    <property type="evidence" value="ECO:0007669"/>
    <property type="project" value="InterPro"/>
</dbReference>
<evidence type="ECO:0000256" key="4">
    <source>
        <dbReference type="ARBA" id="ARBA00022982"/>
    </source>
</evidence>
<dbReference type="AlphaFoldDB" id="A0A2W0HP68"/>
<dbReference type="InterPro" id="IPR012218">
    <property type="entry name" value="Cyt_c_BACSU-c550-type"/>
</dbReference>